<evidence type="ECO:0000313" key="2">
    <source>
        <dbReference type="EMBL" id="QJH94229.1"/>
    </source>
</evidence>
<dbReference type="EMBL" id="MT144598">
    <property type="protein sequence ID" value="QJH94229.1"/>
    <property type="molecule type" value="Genomic_DNA"/>
</dbReference>
<accession>A0A6H1Z9E1</accession>
<name>A0A6H1Z9E1_9ZZZZ</name>
<reference evidence="1" key="1">
    <citation type="submission" date="2020-03" db="EMBL/GenBank/DDBJ databases">
        <title>The deep terrestrial virosphere.</title>
        <authorList>
            <person name="Holmfeldt K."/>
            <person name="Nilsson E."/>
            <person name="Simone D."/>
            <person name="Lopez-Fernandez M."/>
            <person name="Wu X."/>
            <person name="de Brujin I."/>
            <person name="Lundin D."/>
            <person name="Andersson A."/>
            <person name="Bertilsson S."/>
            <person name="Dopson M."/>
        </authorList>
    </citation>
    <scope>NUCLEOTIDE SEQUENCE</scope>
    <source>
        <strain evidence="1">TM448A00111</strain>
        <strain evidence="2">TM448B00196</strain>
    </source>
</reference>
<evidence type="ECO:0008006" key="3">
    <source>
        <dbReference type="Google" id="ProtNLM"/>
    </source>
</evidence>
<evidence type="ECO:0000313" key="1">
    <source>
        <dbReference type="EMBL" id="QJA44513.1"/>
    </source>
</evidence>
<protein>
    <recommendedName>
        <fullName evidence="3">C1q domain-containing protein</fullName>
    </recommendedName>
</protein>
<dbReference type="Gene3D" id="2.60.120.40">
    <property type="match status" value="1"/>
</dbReference>
<dbReference type="AlphaFoldDB" id="A0A6H1Z9E1"/>
<dbReference type="EMBL" id="MT143977">
    <property type="protein sequence ID" value="QJA44513.1"/>
    <property type="molecule type" value="Genomic_DNA"/>
</dbReference>
<proteinExistence type="predicted"/>
<sequence length="265" mass="28155">MADQSLYQKTEATTMADADVLWKQQDIAIAPVDRRITWANIKKYFLIHALAAATNDFLVASGAGVFVKKTLAETLTILGKAAASGLASLNASSLVVQNPANATAIPTASKIPIADADGKLNAWVTALTTTAKARAYRSTAYTPGANGHVKVPLDAENYDPGSNFDSVTNNRFVAPVTGYYAVTGTFSIDVAVAGDTFFALLYVDGVQYSRGNRSVVNAGGNAFVVTDIVYMVASSYVELWAYCSTARPFEPLSKTTYLSVHLLST</sequence>
<organism evidence="1">
    <name type="scientific">viral metagenome</name>
    <dbReference type="NCBI Taxonomy" id="1070528"/>
    <lineage>
        <taxon>unclassified sequences</taxon>
        <taxon>metagenomes</taxon>
        <taxon>organismal metagenomes</taxon>
    </lineage>
</organism>
<gene>
    <name evidence="1" type="ORF">TM448A00111_0016</name>
    <name evidence="2" type="ORF">TM448B00196_0016</name>
</gene>
<dbReference type="InterPro" id="IPR008983">
    <property type="entry name" value="Tumour_necrosis_fac-like_dom"/>
</dbReference>
<dbReference type="SUPFAM" id="SSF49842">
    <property type="entry name" value="TNF-like"/>
    <property type="match status" value="1"/>
</dbReference>